<gene>
    <name evidence="1" type="ORF">N7532_010802</name>
</gene>
<dbReference type="EMBL" id="JAPQKI010000010">
    <property type="protein sequence ID" value="KAJ5086031.1"/>
    <property type="molecule type" value="Genomic_DNA"/>
</dbReference>
<name>A0A9W9EQD8_9EURO</name>
<keyword evidence="2" id="KW-1185">Reference proteome</keyword>
<dbReference type="GeneID" id="81362272"/>
<reference evidence="1" key="2">
    <citation type="journal article" date="2023" name="IMA Fungus">
        <title>Comparative genomic study of the Penicillium genus elucidates a diverse pangenome and 15 lateral gene transfer events.</title>
        <authorList>
            <person name="Petersen C."/>
            <person name="Sorensen T."/>
            <person name="Nielsen M.R."/>
            <person name="Sondergaard T.E."/>
            <person name="Sorensen J.L."/>
            <person name="Fitzpatrick D.A."/>
            <person name="Frisvad J.C."/>
            <person name="Nielsen K.L."/>
        </authorList>
    </citation>
    <scope>NUCLEOTIDE SEQUENCE</scope>
    <source>
        <strain evidence="1">IBT 30761</strain>
    </source>
</reference>
<dbReference type="RefSeq" id="XP_056470709.1">
    <property type="nucleotide sequence ID" value="XM_056623293.1"/>
</dbReference>
<dbReference type="Proteomes" id="UP001149074">
    <property type="component" value="Unassembled WGS sequence"/>
</dbReference>
<reference evidence="1" key="1">
    <citation type="submission" date="2022-11" db="EMBL/GenBank/DDBJ databases">
        <authorList>
            <person name="Petersen C."/>
        </authorList>
    </citation>
    <scope>NUCLEOTIDE SEQUENCE</scope>
    <source>
        <strain evidence="1">IBT 30761</strain>
    </source>
</reference>
<comment type="caution">
    <text evidence="1">The sequence shown here is derived from an EMBL/GenBank/DDBJ whole genome shotgun (WGS) entry which is preliminary data.</text>
</comment>
<organism evidence="1 2">
    <name type="scientific">Penicillium argentinense</name>
    <dbReference type="NCBI Taxonomy" id="1131581"/>
    <lineage>
        <taxon>Eukaryota</taxon>
        <taxon>Fungi</taxon>
        <taxon>Dikarya</taxon>
        <taxon>Ascomycota</taxon>
        <taxon>Pezizomycotina</taxon>
        <taxon>Eurotiomycetes</taxon>
        <taxon>Eurotiomycetidae</taxon>
        <taxon>Eurotiales</taxon>
        <taxon>Aspergillaceae</taxon>
        <taxon>Penicillium</taxon>
    </lineage>
</organism>
<dbReference type="AlphaFoldDB" id="A0A9W9EQD8"/>
<evidence type="ECO:0000313" key="2">
    <source>
        <dbReference type="Proteomes" id="UP001149074"/>
    </source>
</evidence>
<protein>
    <submittedName>
        <fullName evidence="1">Uncharacterized protein</fullName>
    </submittedName>
</protein>
<accession>A0A9W9EQD8</accession>
<sequence length="84" mass="9645">MLYWAAQLIIYSVSFGPEILQGSFSQYGDLPHEKLRQSSEANPENGFDIHMKNAEFYADQICCGVATSYNRTCTYWVATIYFSR</sequence>
<proteinExistence type="predicted"/>
<evidence type="ECO:0000313" key="1">
    <source>
        <dbReference type="EMBL" id="KAJ5086031.1"/>
    </source>
</evidence>